<keyword evidence="1" id="KW-1133">Transmembrane helix</keyword>
<accession>I7LDG2</accession>
<protein>
    <submittedName>
        <fullName evidence="2">Uncharacterized protein</fullName>
    </submittedName>
</protein>
<evidence type="ECO:0000256" key="1">
    <source>
        <dbReference type="SAM" id="Phobius"/>
    </source>
</evidence>
<reference evidence="2 3" key="1">
    <citation type="submission" date="2012-06" db="EMBL/GenBank/DDBJ databases">
        <title>Draft Genome Sequence of Lactobacillus pasteurii CRBIP 24.76T.</title>
        <authorList>
            <person name="Cousin S."/>
            <person name="Bouchier C."/>
            <person name="Loux V."/>
            <person name="Ma L."/>
            <person name="Creno S."/>
            <person name="Bizet C."/>
            <person name="Clermont D."/>
        </authorList>
    </citation>
    <scope>NUCLEOTIDE SEQUENCE [LARGE SCALE GENOMIC DNA]</scope>
    <source>
        <strain evidence="3">CRBIP 24.76T</strain>
    </source>
</reference>
<dbReference type="Proteomes" id="UP000009311">
    <property type="component" value="Unassembled WGS sequence"/>
</dbReference>
<feature type="transmembrane region" description="Helical" evidence="1">
    <location>
        <begin position="43"/>
        <end position="66"/>
    </location>
</feature>
<dbReference type="PATRIC" id="fig|1423790.3.peg.965"/>
<evidence type="ECO:0000313" key="3">
    <source>
        <dbReference type="Proteomes" id="UP000009311"/>
    </source>
</evidence>
<name>I7LDG2_9LACO</name>
<dbReference type="RefSeq" id="WP_009559426.1">
    <property type="nucleotide sequence ID" value="NZ_AYZN01000002.1"/>
</dbReference>
<proteinExistence type="predicted"/>
<keyword evidence="1" id="KW-0812">Transmembrane</keyword>
<dbReference type="eggNOG" id="ENOG5030AKF">
    <property type="taxonomic scope" value="Bacteria"/>
</dbReference>
<dbReference type="AlphaFoldDB" id="I7LDG2"/>
<gene>
    <name evidence="2" type="ORF">BN53_01985</name>
</gene>
<sequence length="69" mass="7704">MNIAYLVIGVLLLLGGLYAFRHTQNYLKLNTGSKTTTSNQWWGFGLWFGYIAAGIFTIVGVILIIVSFF</sequence>
<comment type="caution">
    <text evidence="2">The sequence shown here is derived from an EMBL/GenBank/DDBJ whole genome shotgun (WGS) entry which is preliminary data.</text>
</comment>
<keyword evidence="1" id="KW-0472">Membrane</keyword>
<keyword evidence="3" id="KW-1185">Reference proteome</keyword>
<evidence type="ECO:0000313" key="2">
    <source>
        <dbReference type="EMBL" id="CCI84873.1"/>
    </source>
</evidence>
<dbReference type="EMBL" id="CAKD01000013">
    <property type="protein sequence ID" value="CCI84873.1"/>
    <property type="molecule type" value="Genomic_DNA"/>
</dbReference>
<organism evidence="2 3">
    <name type="scientific">Lactobacillus pasteurii DSM 23907 = CRBIP 24.76</name>
    <dbReference type="NCBI Taxonomy" id="1423790"/>
    <lineage>
        <taxon>Bacteria</taxon>
        <taxon>Bacillati</taxon>
        <taxon>Bacillota</taxon>
        <taxon>Bacilli</taxon>
        <taxon>Lactobacillales</taxon>
        <taxon>Lactobacillaceae</taxon>
        <taxon>Lactobacillus</taxon>
    </lineage>
</organism>